<feature type="binding site" evidence="15">
    <location>
        <begin position="205"/>
        <end position="209"/>
    </location>
    <ligand>
        <name>GTP</name>
        <dbReference type="ChEBI" id="CHEBI:37565"/>
    </ligand>
</feature>
<dbReference type="Gene3D" id="3.90.870.10">
    <property type="entry name" value="DHBP synthase"/>
    <property type="match status" value="1"/>
</dbReference>
<dbReference type="InterPro" id="IPR032677">
    <property type="entry name" value="GTP_cyclohydro_II"/>
</dbReference>
<feature type="active site" description="Nucleophile" evidence="15">
    <location>
        <position position="284"/>
    </location>
</feature>
<evidence type="ECO:0000256" key="4">
    <source>
        <dbReference type="ARBA" id="ARBA00004904"/>
    </source>
</evidence>
<comment type="similarity">
    <text evidence="5">In the N-terminal section; belongs to the DHBP synthase family.</text>
</comment>
<dbReference type="GO" id="GO:0003935">
    <property type="term" value="F:GTP cyclohydrolase II activity"/>
    <property type="evidence" value="ECO:0007669"/>
    <property type="project" value="UniProtKB-UniRule"/>
</dbReference>
<dbReference type="SUPFAM" id="SSF55821">
    <property type="entry name" value="YrdC/RibB"/>
    <property type="match status" value="1"/>
</dbReference>
<evidence type="ECO:0000256" key="9">
    <source>
        <dbReference type="ARBA" id="ARBA00022741"/>
    </source>
</evidence>
<evidence type="ECO:0000256" key="1">
    <source>
        <dbReference type="ARBA" id="ARBA00000141"/>
    </source>
</evidence>
<dbReference type="NCBIfam" id="TIGR00505">
    <property type="entry name" value="ribA"/>
    <property type="match status" value="1"/>
</dbReference>
<dbReference type="Pfam" id="PF00925">
    <property type="entry name" value="GTP_cyclohydro2"/>
    <property type="match status" value="1"/>
</dbReference>
<keyword evidence="10 15" id="KW-0378">Hydrolase</keyword>
<evidence type="ECO:0000256" key="15">
    <source>
        <dbReference type="HAMAP-Rule" id="MF_00179"/>
    </source>
</evidence>
<dbReference type="SUPFAM" id="SSF142695">
    <property type="entry name" value="RibA-like"/>
    <property type="match status" value="1"/>
</dbReference>
<feature type="domain" description="GTP cyclohydrolase II" evidence="16">
    <location>
        <begin position="162"/>
        <end position="326"/>
    </location>
</feature>
<keyword evidence="8 15" id="KW-0479">Metal-binding</keyword>
<evidence type="ECO:0000256" key="5">
    <source>
        <dbReference type="ARBA" id="ARBA00005520"/>
    </source>
</evidence>
<keyword evidence="9 15" id="KW-0547">Nucleotide-binding</keyword>
<dbReference type="FunFam" id="3.40.50.10990:FF:000001">
    <property type="entry name" value="Riboflavin biosynthesis protein RibBA"/>
    <property type="match status" value="1"/>
</dbReference>
<keyword evidence="7 15" id="KW-0686">Riboflavin biosynthesis</keyword>
<dbReference type="PANTHER" id="PTHR21327:SF18">
    <property type="entry name" value="3,4-DIHYDROXY-2-BUTANONE 4-PHOSPHATE SYNTHASE"/>
    <property type="match status" value="1"/>
</dbReference>
<dbReference type="Proteomes" id="UP000051557">
    <property type="component" value="Unassembled WGS sequence"/>
</dbReference>
<comment type="cofactor">
    <cofactor evidence="15">
        <name>Zn(2+)</name>
        <dbReference type="ChEBI" id="CHEBI:29105"/>
    </cofactor>
    <text evidence="15">Binds 1 zinc ion per subunit.</text>
</comment>
<dbReference type="GO" id="GO:0009231">
    <property type="term" value="P:riboflavin biosynthetic process"/>
    <property type="evidence" value="ECO:0007669"/>
    <property type="project" value="UniProtKB-UniRule"/>
</dbReference>
<dbReference type="NCBIfam" id="NF001591">
    <property type="entry name" value="PRK00393.1"/>
    <property type="match status" value="1"/>
</dbReference>
<evidence type="ECO:0000256" key="8">
    <source>
        <dbReference type="ARBA" id="ARBA00022723"/>
    </source>
</evidence>
<keyword evidence="12 15" id="KW-0342">GTP-binding</keyword>
<dbReference type="HAMAP" id="MF_00179">
    <property type="entry name" value="RibA"/>
    <property type="match status" value="1"/>
</dbReference>
<evidence type="ECO:0000256" key="10">
    <source>
        <dbReference type="ARBA" id="ARBA00022801"/>
    </source>
</evidence>
<sequence length="350" mass="38685">MAREGRGLICAPVSQARAEKMGLSRMVPRNEERFGTDFTVSVDAAKGITTGISAHDRAATLRVLGKVSPRAEDLVQPGHIFPVRAKEGGVLVRAGHTEAAVDLAKLAGLGDAAVICEILNPDGSMARWADLIEFKKKHGLKLGTIQDLIEYRRRKEKLVEREQVVKLPTDYGMFDLYLYRTVTDGGHHLALVKGKPKAKDAVLVRVHSECLTGDVFASRRCDCGNQLHDALRRISKEKNGVLVYMRQEGRGIGLPAKIQAYRLQEKGLDTVEANRRLGFSADLREYGIGAQILTDLGVRRMRLLTNNPKKVVGLAGYGLELVDQVPIKTKPNAHNRKYLATKKKKMGHRL</sequence>
<evidence type="ECO:0000256" key="7">
    <source>
        <dbReference type="ARBA" id="ARBA00022619"/>
    </source>
</evidence>
<feature type="binding site" evidence="15">
    <location>
        <position position="305"/>
    </location>
    <ligand>
        <name>GTP</name>
        <dbReference type="ChEBI" id="CHEBI:37565"/>
    </ligand>
</feature>
<dbReference type="GO" id="GO:0005829">
    <property type="term" value="C:cytosol"/>
    <property type="evidence" value="ECO:0007669"/>
    <property type="project" value="TreeGrafter"/>
</dbReference>
<dbReference type="UniPathway" id="UPA00275">
    <property type="reaction ID" value="UER00399"/>
</dbReference>
<proteinExistence type="inferred from homology"/>
<feature type="binding site" evidence="15">
    <location>
        <begin position="248"/>
        <end position="250"/>
    </location>
    <ligand>
        <name>GTP</name>
        <dbReference type="ChEBI" id="CHEBI:37565"/>
    </ligand>
</feature>
<comment type="function">
    <text evidence="2">Catalyzes the conversion of D-ribulose 5-phosphate to formate and 3,4-dihydroxy-2-butanone 4-phosphate.</text>
</comment>
<evidence type="ECO:0000259" key="16">
    <source>
        <dbReference type="Pfam" id="PF00925"/>
    </source>
</evidence>
<dbReference type="CDD" id="cd00641">
    <property type="entry name" value="GTP_cyclohydro2"/>
    <property type="match status" value="1"/>
</dbReference>
<protein>
    <recommendedName>
        <fullName evidence="15">GTP cyclohydrolase-2</fullName>
        <ecNumber evidence="15">3.5.4.25</ecNumber>
    </recommendedName>
    <alternativeName>
        <fullName evidence="15">GTP cyclohydrolase II</fullName>
    </alternativeName>
</protein>
<dbReference type="PANTHER" id="PTHR21327">
    <property type="entry name" value="GTP CYCLOHYDROLASE II-RELATED"/>
    <property type="match status" value="1"/>
</dbReference>
<feature type="binding site" evidence="15">
    <location>
        <position position="223"/>
    </location>
    <ligand>
        <name>Zn(2+)</name>
        <dbReference type="ChEBI" id="CHEBI:29105"/>
        <note>catalytic</note>
    </ligand>
</feature>
<evidence type="ECO:0000256" key="6">
    <source>
        <dbReference type="ARBA" id="ARBA00008976"/>
    </source>
</evidence>
<dbReference type="Gene3D" id="3.40.50.10990">
    <property type="entry name" value="GTP cyclohydrolase II"/>
    <property type="match status" value="1"/>
</dbReference>
<feature type="active site" description="Proton acceptor" evidence="15">
    <location>
        <position position="282"/>
    </location>
</feature>
<comment type="similarity">
    <text evidence="15">Belongs to the GTP cyclohydrolase II family.</text>
</comment>
<feature type="binding site" evidence="15">
    <location>
        <position position="226"/>
    </location>
    <ligand>
        <name>GTP</name>
        <dbReference type="ChEBI" id="CHEBI:37565"/>
    </ligand>
</feature>
<comment type="function">
    <text evidence="13 15">Catalyzes the conversion of GTP to 2,5-diamino-6-ribosylamino-4(3H)-pyrimidinone 5'-phosphate (DARP), formate and pyrophosphate.</text>
</comment>
<dbReference type="PIRSF" id="PIRSF001259">
    <property type="entry name" value="RibA"/>
    <property type="match status" value="1"/>
</dbReference>
<dbReference type="AlphaFoldDB" id="A0A0R2XBS2"/>
<feature type="binding site" evidence="15">
    <location>
        <position position="210"/>
    </location>
    <ligand>
        <name>Zn(2+)</name>
        <dbReference type="ChEBI" id="CHEBI:29105"/>
        <note>catalytic</note>
    </ligand>
</feature>
<name>A0A0R2XBS2_9BACT</name>
<accession>A0A0R2XBS2</accession>
<dbReference type="EC" id="3.5.4.25" evidence="15"/>
<comment type="caution">
    <text evidence="17">The sequence shown here is derived from an EMBL/GenBank/DDBJ whole genome shotgun (WGS) entry which is preliminary data.</text>
</comment>
<keyword evidence="11 15" id="KW-0862">Zinc</keyword>
<evidence type="ECO:0000256" key="11">
    <source>
        <dbReference type="ARBA" id="ARBA00022833"/>
    </source>
</evidence>
<feature type="binding site" evidence="15">
    <location>
        <position position="270"/>
    </location>
    <ligand>
        <name>GTP</name>
        <dbReference type="ChEBI" id="CHEBI:37565"/>
    </ligand>
</feature>
<feature type="binding site" evidence="15">
    <location>
        <position position="310"/>
    </location>
    <ligand>
        <name>GTP</name>
        <dbReference type="ChEBI" id="CHEBI:37565"/>
    </ligand>
</feature>
<comment type="pathway">
    <text evidence="3 15">Cofactor biosynthesis; riboflavin biosynthesis; 5-amino-6-(D-ribitylamino)uracil from GTP: step 1/4.</text>
</comment>
<dbReference type="InterPro" id="IPR000926">
    <property type="entry name" value="RibA"/>
</dbReference>
<feature type="binding site" evidence="15">
    <location>
        <position position="221"/>
    </location>
    <ligand>
        <name>Zn(2+)</name>
        <dbReference type="ChEBI" id="CHEBI:29105"/>
        <note>catalytic</note>
    </ligand>
</feature>
<dbReference type="GO" id="GO:0008270">
    <property type="term" value="F:zinc ion binding"/>
    <property type="evidence" value="ECO:0007669"/>
    <property type="project" value="UniProtKB-UniRule"/>
</dbReference>
<evidence type="ECO:0000256" key="14">
    <source>
        <dbReference type="ARBA" id="ARBA00049295"/>
    </source>
</evidence>
<comment type="pathway">
    <text evidence="4">Cofactor biosynthesis; riboflavin biosynthesis; 2-hydroxy-3-oxobutyl phosphate from D-ribulose 5-phosphate: step 1/1.</text>
</comment>
<dbReference type="GO" id="GO:0008686">
    <property type="term" value="F:3,4-dihydroxy-2-butanone-4-phosphate synthase activity"/>
    <property type="evidence" value="ECO:0007669"/>
    <property type="project" value="UniProtKB-EC"/>
</dbReference>
<dbReference type="EMBL" id="LIDM01000256">
    <property type="protein sequence ID" value="KRP31748.1"/>
    <property type="molecule type" value="Genomic_DNA"/>
</dbReference>
<evidence type="ECO:0000256" key="13">
    <source>
        <dbReference type="ARBA" id="ARBA00043932"/>
    </source>
</evidence>
<dbReference type="InterPro" id="IPR000422">
    <property type="entry name" value="DHBP_synthase_RibB"/>
</dbReference>
<comment type="catalytic activity">
    <reaction evidence="1">
        <text>D-ribulose 5-phosphate = (2S)-2-hydroxy-3-oxobutyl phosphate + formate + H(+)</text>
        <dbReference type="Rhea" id="RHEA:18457"/>
        <dbReference type="ChEBI" id="CHEBI:15378"/>
        <dbReference type="ChEBI" id="CHEBI:15740"/>
        <dbReference type="ChEBI" id="CHEBI:58121"/>
        <dbReference type="ChEBI" id="CHEBI:58830"/>
        <dbReference type="EC" id="4.1.99.12"/>
    </reaction>
</comment>
<comment type="similarity">
    <text evidence="6">In the C-terminal section; belongs to the GTP cyclohydrolase II family.</text>
</comment>
<evidence type="ECO:0000313" key="17">
    <source>
        <dbReference type="EMBL" id="KRP31748.1"/>
    </source>
</evidence>
<dbReference type="GO" id="GO:0005525">
    <property type="term" value="F:GTP binding"/>
    <property type="evidence" value="ECO:0007669"/>
    <property type="project" value="UniProtKB-KW"/>
</dbReference>
<evidence type="ECO:0000313" key="18">
    <source>
        <dbReference type="Proteomes" id="UP000051557"/>
    </source>
</evidence>
<reference evidence="17 18" key="1">
    <citation type="submission" date="2015-10" db="EMBL/GenBank/DDBJ databases">
        <title>Metagenome-Assembled Genomes uncover a global brackish microbiome.</title>
        <authorList>
            <person name="Hugerth L.W."/>
            <person name="Larsson J."/>
            <person name="Alneberg J."/>
            <person name="Lindh M.V."/>
            <person name="Legrand C."/>
            <person name="Pinhassi J."/>
            <person name="Andersson A.F."/>
        </authorList>
    </citation>
    <scope>NUCLEOTIDE SEQUENCE [LARGE SCALE GENOMIC DNA]</scope>
    <source>
        <strain evidence="17">BACL9 MAG-120820-bin42</strain>
    </source>
</reference>
<evidence type="ECO:0000256" key="2">
    <source>
        <dbReference type="ARBA" id="ARBA00002284"/>
    </source>
</evidence>
<dbReference type="InterPro" id="IPR017945">
    <property type="entry name" value="DHBP_synth_RibB-like_a/b_dom"/>
</dbReference>
<dbReference type="Pfam" id="PF00926">
    <property type="entry name" value="DHBP_synthase"/>
    <property type="match status" value="1"/>
</dbReference>
<organism evidence="17 18">
    <name type="scientific">Verrucomicrobia subdivision 6 bacterium BACL9 MAG-120820-bin42</name>
    <dbReference type="NCBI Taxonomy" id="1655634"/>
    <lineage>
        <taxon>Bacteria</taxon>
        <taxon>Pseudomonadati</taxon>
        <taxon>Verrucomicrobiota</taxon>
        <taxon>Verrucomicrobiia</taxon>
        <taxon>Verrucomicrobiales</taxon>
        <taxon>Verrucomicrobia subdivision 6</taxon>
    </lineage>
</organism>
<evidence type="ECO:0000256" key="12">
    <source>
        <dbReference type="ARBA" id="ARBA00023134"/>
    </source>
</evidence>
<dbReference type="InterPro" id="IPR036144">
    <property type="entry name" value="RibA-like_sf"/>
</dbReference>
<gene>
    <name evidence="15" type="primary">ribA</name>
    <name evidence="17" type="ORF">ABS32_06175</name>
</gene>
<evidence type="ECO:0000256" key="3">
    <source>
        <dbReference type="ARBA" id="ARBA00004853"/>
    </source>
</evidence>
<comment type="catalytic activity">
    <reaction evidence="14 15">
        <text>GTP + 4 H2O = 2,5-diamino-6-hydroxy-4-(5-phosphoribosylamino)-pyrimidine + formate + 2 phosphate + 3 H(+)</text>
        <dbReference type="Rhea" id="RHEA:23704"/>
        <dbReference type="ChEBI" id="CHEBI:15377"/>
        <dbReference type="ChEBI" id="CHEBI:15378"/>
        <dbReference type="ChEBI" id="CHEBI:15740"/>
        <dbReference type="ChEBI" id="CHEBI:37565"/>
        <dbReference type="ChEBI" id="CHEBI:43474"/>
        <dbReference type="ChEBI" id="CHEBI:58614"/>
        <dbReference type="EC" id="3.5.4.25"/>
    </reaction>
</comment>